<organism evidence="1 2">
    <name type="scientific">Deinococcus piscis</name>
    <dbReference type="NCBI Taxonomy" id="394230"/>
    <lineage>
        <taxon>Bacteria</taxon>
        <taxon>Thermotogati</taxon>
        <taxon>Deinococcota</taxon>
        <taxon>Deinococci</taxon>
        <taxon>Deinococcales</taxon>
        <taxon>Deinococcaceae</taxon>
        <taxon>Deinococcus</taxon>
    </lineage>
</organism>
<evidence type="ECO:0000313" key="1">
    <source>
        <dbReference type="EMBL" id="GHG08178.1"/>
    </source>
</evidence>
<dbReference type="Gene3D" id="3.40.50.1820">
    <property type="entry name" value="alpha/beta hydrolase"/>
    <property type="match status" value="1"/>
</dbReference>
<gene>
    <name evidence="1" type="ORF">GCM10017783_20960</name>
</gene>
<dbReference type="PANTHER" id="PTHR48098:SF3">
    <property type="entry name" value="IRON(III) ENTEROBACTIN ESTERASE"/>
    <property type="match status" value="1"/>
</dbReference>
<dbReference type="Proteomes" id="UP000632154">
    <property type="component" value="Unassembled WGS sequence"/>
</dbReference>
<dbReference type="InterPro" id="IPR029058">
    <property type="entry name" value="AB_hydrolase_fold"/>
</dbReference>
<sequence>MPARTDGRQVTLIPPAGAAALIGDPTDWDRRPAWPVQPGEPVTLTLPRGAWLEYAWLDAQGQLFPDPEGLPTVNPWFSAARAVQVGEWAEHPLWQGAAPELGTVHRLAWEGKVFAGRRRATLYLPRSYRSGQALPLYYVQDGVAFYRIGRLAEAMERAVAAGQAQPAAFVFVEPNDRNAEYYLNADYLPFLRDEVMPRVEGDLTEWGVPVQVSERGLWGASLGGLASLYLGSGHPELFSRVVSHSGALIARPGAQAPEGKVDVLEAGEWLRERLEAGPPRHLRVSLDTGLLEWLTAPNRRMAAALADGGVEHSYREFPGGHNWVTWRQALTWALLDQLGG</sequence>
<dbReference type="InterPro" id="IPR000801">
    <property type="entry name" value="Esterase-like"/>
</dbReference>
<dbReference type="InterPro" id="IPR050583">
    <property type="entry name" value="Mycobacterial_A85_antigen"/>
</dbReference>
<dbReference type="SUPFAM" id="SSF53474">
    <property type="entry name" value="alpha/beta-Hydrolases"/>
    <property type="match status" value="1"/>
</dbReference>
<name>A0ABQ3K8A3_9DEIO</name>
<dbReference type="EMBL" id="BNAL01000030">
    <property type="protein sequence ID" value="GHG08178.1"/>
    <property type="molecule type" value="Genomic_DNA"/>
</dbReference>
<reference evidence="2" key="1">
    <citation type="journal article" date="2019" name="Int. J. Syst. Evol. Microbiol.">
        <title>The Global Catalogue of Microorganisms (GCM) 10K type strain sequencing project: providing services to taxonomists for standard genome sequencing and annotation.</title>
        <authorList>
            <consortium name="The Broad Institute Genomics Platform"/>
            <consortium name="The Broad Institute Genome Sequencing Center for Infectious Disease"/>
            <person name="Wu L."/>
            <person name="Ma J."/>
        </authorList>
    </citation>
    <scope>NUCLEOTIDE SEQUENCE [LARGE SCALE GENOMIC DNA]</scope>
    <source>
        <strain evidence="2">CGMCC 1.18439</strain>
    </source>
</reference>
<dbReference type="Pfam" id="PF00756">
    <property type="entry name" value="Esterase"/>
    <property type="match status" value="1"/>
</dbReference>
<comment type="caution">
    <text evidence="1">The sequence shown here is derived from an EMBL/GenBank/DDBJ whole genome shotgun (WGS) entry which is preliminary data.</text>
</comment>
<keyword evidence="2" id="KW-1185">Reference proteome</keyword>
<dbReference type="RefSeq" id="WP_189643694.1">
    <property type="nucleotide sequence ID" value="NZ_BNAL01000030.1"/>
</dbReference>
<dbReference type="PANTHER" id="PTHR48098">
    <property type="entry name" value="ENTEROCHELIN ESTERASE-RELATED"/>
    <property type="match status" value="1"/>
</dbReference>
<evidence type="ECO:0000313" key="2">
    <source>
        <dbReference type="Proteomes" id="UP000632154"/>
    </source>
</evidence>
<proteinExistence type="predicted"/>
<protein>
    <submittedName>
        <fullName evidence="1">Ferric enterobactin esterase</fullName>
    </submittedName>
</protein>
<accession>A0ABQ3K8A3</accession>